<dbReference type="InterPro" id="IPR050173">
    <property type="entry name" value="ABC_transporter_C-like"/>
</dbReference>
<feature type="domain" description="ABC transporter" evidence="10">
    <location>
        <begin position="1224"/>
        <end position="1458"/>
    </location>
</feature>
<dbReference type="EMBL" id="MAYM02000805">
    <property type="protein sequence ID" value="RLN32519.1"/>
    <property type="molecule type" value="Genomic_DNA"/>
</dbReference>
<dbReference type="PROSITE" id="PS50893">
    <property type="entry name" value="ABC_TRANSPORTER_2"/>
    <property type="match status" value="2"/>
</dbReference>
<keyword evidence="6" id="KW-0067">ATP-binding</keyword>
<dbReference type="PROSITE" id="PS50929">
    <property type="entry name" value="ABC_TM1F"/>
    <property type="match status" value="2"/>
</dbReference>
<dbReference type="CDD" id="cd03244">
    <property type="entry name" value="ABCC_MRP_domain2"/>
    <property type="match status" value="1"/>
</dbReference>
<protein>
    <submittedName>
        <fullName evidence="12">Uncharacterized protein</fullName>
    </submittedName>
</protein>
<feature type="transmembrane region" description="Helical" evidence="9">
    <location>
        <begin position="1024"/>
        <end position="1041"/>
    </location>
</feature>
<feature type="domain" description="ABC transporter" evidence="10">
    <location>
        <begin position="601"/>
        <end position="824"/>
    </location>
</feature>
<dbReference type="Proteomes" id="UP000285624">
    <property type="component" value="Unassembled WGS sequence"/>
</dbReference>
<dbReference type="PANTHER" id="PTHR24223">
    <property type="entry name" value="ATP-BINDING CASSETTE SUB-FAMILY C"/>
    <property type="match status" value="1"/>
</dbReference>
<evidence type="ECO:0000313" key="14">
    <source>
        <dbReference type="Proteomes" id="UP000285624"/>
    </source>
</evidence>
<dbReference type="SUPFAM" id="SSF52540">
    <property type="entry name" value="P-loop containing nucleoside triphosphate hydrolases"/>
    <property type="match status" value="2"/>
</dbReference>
<dbReference type="InterPro" id="IPR044726">
    <property type="entry name" value="ABCC_6TM_D2"/>
</dbReference>
<feature type="transmembrane region" description="Helical" evidence="9">
    <location>
        <begin position="1047"/>
        <end position="1064"/>
    </location>
</feature>
<evidence type="ECO:0000256" key="5">
    <source>
        <dbReference type="ARBA" id="ARBA00022741"/>
    </source>
</evidence>
<evidence type="ECO:0000256" key="1">
    <source>
        <dbReference type="ARBA" id="ARBA00004128"/>
    </source>
</evidence>
<dbReference type="SUPFAM" id="SSF90123">
    <property type="entry name" value="ABC transporter transmembrane region"/>
    <property type="match status" value="2"/>
</dbReference>
<dbReference type="GO" id="GO:0005524">
    <property type="term" value="F:ATP binding"/>
    <property type="evidence" value="ECO:0007669"/>
    <property type="project" value="UniProtKB-KW"/>
</dbReference>
<comment type="subcellular location">
    <subcellularLocation>
        <location evidence="1">Vacuole membrane</location>
        <topology evidence="1">Multi-pass membrane protein</topology>
    </subcellularLocation>
</comment>
<dbReference type="SMART" id="SM00382">
    <property type="entry name" value="AAA"/>
    <property type="match status" value="2"/>
</dbReference>
<dbReference type="FunFam" id="3.40.50.300:FF:000630">
    <property type="entry name" value="ATP-binding cassette (ABC) transporter, putative"/>
    <property type="match status" value="1"/>
</dbReference>
<evidence type="ECO:0000313" key="12">
    <source>
        <dbReference type="EMBL" id="RLN32519.1"/>
    </source>
</evidence>
<evidence type="ECO:0000256" key="3">
    <source>
        <dbReference type="ARBA" id="ARBA00022692"/>
    </source>
</evidence>
<feature type="transmembrane region" description="Helical" evidence="9">
    <location>
        <begin position="505"/>
        <end position="526"/>
    </location>
</feature>
<evidence type="ECO:0000313" key="15">
    <source>
        <dbReference type="Proteomes" id="UP000285883"/>
    </source>
</evidence>
<feature type="transmembrane region" description="Helical" evidence="9">
    <location>
        <begin position="1130"/>
        <end position="1151"/>
    </location>
</feature>
<evidence type="ECO:0000256" key="2">
    <source>
        <dbReference type="ARBA" id="ARBA00022448"/>
    </source>
</evidence>
<organism evidence="12 15">
    <name type="scientific">Phytophthora kernoviae</name>
    <dbReference type="NCBI Taxonomy" id="325452"/>
    <lineage>
        <taxon>Eukaryota</taxon>
        <taxon>Sar</taxon>
        <taxon>Stramenopiles</taxon>
        <taxon>Oomycota</taxon>
        <taxon>Peronosporomycetes</taxon>
        <taxon>Peronosporales</taxon>
        <taxon>Peronosporaceae</taxon>
        <taxon>Phytophthora</taxon>
    </lineage>
</organism>
<dbReference type="Pfam" id="PF00005">
    <property type="entry name" value="ABC_tran"/>
    <property type="match status" value="2"/>
</dbReference>
<dbReference type="CDD" id="cd18580">
    <property type="entry name" value="ABC_6TM_ABCC_D2"/>
    <property type="match status" value="1"/>
</dbReference>
<dbReference type="InterPro" id="IPR017871">
    <property type="entry name" value="ABC_transporter-like_CS"/>
</dbReference>
<evidence type="ECO:0000256" key="4">
    <source>
        <dbReference type="ARBA" id="ARBA00022737"/>
    </source>
</evidence>
<dbReference type="CDD" id="cd03250">
    <property type="entry name" value="ABCC_MRP_domain1"/>
    <property type="match status" value="1"/>
</dbReference>
<evidence type="ECO:0000256" key="6">
    <source>
        <dbReference type="ARBA" id="ARBA00022840"/>
    </source>
</evidence>
<feature type="transmembrane region" description="Helical" evidence="9">
    <location>
        <begin position="472"/>
        <end position="493"/>
    </location>
</feature>
<keyword evidence="2" id="KW-0813">Transport</keyword>
<evidence type="ECO:0000256" key="7">
    <source>
        <dbReference type="ARBA" id="ARBA00022989"/>
    </source>
</evidence>
<dbReference type="STRING" id="325452.A0A3R7JBZ8"/>
<comment type="caution">
    <text evidence="12">The sequence shown here is derived from an EMBL/GenBank/DDBJ whole genome shotgun (WGS) entry which is preliminary data.</text>
</comment>
<evidence type="ECO:0000313" key="13">
    <source>
        <dbReference type="EMBL" id="RLN76152.1"/>
    </source>
</evidence>
<dbReference type="InterPro" id="IPR036640">
    <property type="entry name" value="ABC1_TM_sf"/>
</dbReference>
<dbReference type="InterPro" id="IPR027417">
    <property type="entry name" value="P-loop_NTPase"/>
</dbReference>
<dbReference type="GO" id="GO:0005774">
    <property type="term" value="C:vacuolar membrane"/>
    <property type="evidence" value="ECO:0007669"/>
    <property type="project" value="UniProtKB-SubCell"/>
</dbReference>
<sequence>MAAAAPNEVEEVIKQLKSKSGFSSYILMNNDGIVVKYENVEYKEAIMHAYHVLSLYGRTKKHLQKLFPDPSDSEIEWLRLRTKMHEMIIAQHLRFTLVVLQQAETTEAAPEPIGRGVVEEAANGQKEEEKPAGGNTENASWWDTRYHCPFPMVSVPYVAAPPSPSTHQRENPLSSASLFSQLLVLWFQPLVSLGARQPLSSADIWPVCVSDSCSVLERRLEGMYSPQEPPPLAYTFLRAVRPSLLLILANYSVYIVAMALQSYVAQALLDFLNNRPNVFHLESGYALVALMMLTSAVAVTCRNFAFFVSSRVGINLRSLVMDLVYQKTLRLSCVARQQYTSGEVLTLMSVDAERLFNFVMMGPWLYVAPLGLVVSLGLIGLLFDAWSALCGVAVLVVVLILSISQADKIAKIQHELFNVVDERVKVTSEALQGVRVIKFYAWEESIAARLQKIRATEVGLFRKLHFLMVSNSVLLFLTPVFISGSTLGLYVLLHGSISVTDAFTLIALVNICRAVVPEFPTALAALSQAQTSFRRIDKFLSSDEFKASGSGLTGDVGHVCIRNARFEWPTLLGNTLAIATETDVVMAEVTGMEDTSQNSGINAPSAVLPPDANSFALKGVDLEIEPGSLVLIVGTVGSGKSSFLHALLGEMVLQSGEFELHGGVSYVSQEPWIRNASVKSNILFESSYDAERYGRVLEASQLAVDLRALPNGDQTEIGEKGINLSVGQKARIGIARALYRSQYDILILDDPLSAVDPHVAHAIFDECIVGLAESKTRLLVLNSHYDLLARANKILVFEDGQIIGNGTYQEIVRLFPELQYHSKHMDKAEHRTDISRGGEGEQTEANTIVTTDIESSEQNEIVKPGVKPETRLVKDEDRVTGTVGRHVYKAYFDETGFNGITVLVVLFVAYAVSQGTRVLVDWWQGHWASNMDRKGVDPTYSGTTFGMWYLAFIAICTVLTLVRGFVMTEACIRSAKNLHDELFRRVLSAPVNHYFDVTPVGRILNRFSNDLDQMDSILPQQYQLMFQNVAMTLGSLVVSAVSSYWVGVSYLPMLIVFVLTGRYFNKTSREVKRLEGISRTPVYNLFGETLTGLQTIRAFKMQDKFADLAKQVVDTNTATYFSYYTAGRWLAVRLDWLSVMIIFVVSLYLVATKGQITPVVAGISLTYSLMLTSTMQNTVRAVDSTDNAMTSVERLLHFRKIPIEEDNSECLPMNTSTWPSQGAISFDSLCLRYRPELPLVLRGVSMNIGAGEKVGICGRTGAGKSSLMIALFRICEFESGGVMIDGVNIQNVRLTDLRRSLAIIPQDPVLFSGTLRENLDPFGAYSDANVWKVLQQVHLADAVTKWGAGLDFVVAEAGDNLSVGQRQLLCIGRALLKKGKIVVLDEATASVDSATDDLIQATIKQTFVDQTVLIIAHRINTILHCDKIAVMDAGVVAEFAPPSELLARSNSIFAALVKRTAGAA</sequence>
<dbReference type="FunFam" id="1.20.1560.10:FF:000123">
    <property type="entry name" value="Mini-chromosome maintenance complex-binding protein"/>
    <property type="match status" value="1"/>
</dbReference>
<dbReference type="GO" id="GO:0016887">
    <property type="term" value="F:ATP hydrolysis activity"/>
    <property type="evidence" value="ECO:0007669"/>
    <property type="project" value="InterPro"/>
</dbReference>
<proteinExistence type="predicted"/>
<dbReference type="SUPFAM" id="SSF103196">
    <property type="entry name" value="Roadblock/LC7 domain"/>
    <property type="match status" value="1"/>
</dbReference>
<keyword evidence="7 9" id="KW-1133">Transmembrane helix</keyword>
<reference evidence="14 15" key="1">
    <citation type="submission" date="2018-07" db="EMBL/GenBank/DDBJ databases">
        <title>Genome sequencing of oomycete isolates from Chile give support for New Zealand origin for Phytophthora kernoviae and make available the first Nothophytophthora sp. genome.</title>
        <authorList>
            <person name="Studholme D.J."/>
            <person name="Sanfuentes E."/>
            <person name="Panda P."/>
            <person name="Hill R."/>
            <person name="Sambles C."/>
            <person name="Grant M."/>
            <person name="Williams N.M."/>
            <person name="Mcdougal R.L."/>
        </authorList>
    </citation>
    <scope>NUCLEOTIDE SEQUENCE [LARGE SCALE GENOMIC DNA]</scope>
    <source>
        <strain evidence="12">Chile2</strain>
        <strain evidence="13">Chile4</strain>
    </source>
</reference>
<dbReference type="EMBL" id="MBDN02000340">
    <property type="protein sequence ID" value="RLN76152.1"/>
    <property type="molecule type" value="Genomic_DNA"/>
</dbReference>
<dbReference type="InterPro" id="IPR003439">
    <property type="entry name" value="ABC_transporter-like_ATP-bd"/>
</dbReference>
<evidence type="ECO:0000259" key="10">
    <source>
        <dbReference type="PROSITE" id="PS50893"/>
    </source>
</evidence>
<evidence type="ECO:0000256" key="9">
    <source>
        <dbReference type="SAM" id="Phobius"/>
    </source>
</evidence>
<dbReference type="Proteomes" id="UP000285883">
    <property type="component" value="Unassembled WGS sequence"/>
</dbReference>
<gene>
    <name evidence="12" type="ORF">BBI17_007683</name>
    <name evidence="13" type="ORF">BBO99_00007757</name>
</gene>
<dbReference type="FunFam" id="3.40.50.300:FF:000997">
    <property type="entry name" value="Multidrug resistance-associated protein 1"/>
    <property type="match status" value="1"/>
</dbReference>
<keyword evidence="8 9" id="KW-0472">Membrane</keyword>
<feature type="domain" description="ABC transmembrane type-1" evidence="11">
    <location>
        <begin position="904"/>
        <end position="1187"/>
    </location>
</feature>
<feature type="transmembrane region" description="Helical" evidence="9">
    <location>
        <begin position="385"/>
        <end position="403"/>
    </location>
</feature>
<dbReference type="Gene3D" id="3.40.50.300">
    <property type="entry name" value="P-loop containing nucleotide triphosphate hydrolases"/>
    <property type="match status" value="2"/>
</dbReference>
<dbReference type="InterPro" id="IPR011527">
    <property type="entry name" value="ABC1_TM_dom"/>
</dbReference>
<dbReference type="GO" id="GO:0140359">
    <property type="term" value="F:ABC-type transporter activity"/>
    <property type="evidence" value="ECO:0007669"/>
    <property type="project" value="InterPro"/>
</dbReference>
<name>A0A3R7JBZ8_9STRA</name>
<feature type="transmembrane region" description="Helical" evidence="9">
    <location>
        <begin position="284"/>
        <end position="308"/>
    </location>
</feature>
<dbReference type="CDD" id="cd18579">
    <property type="entry name" value="ABC_6TM_ABCC_D1"/>
    <property type="match status" value="1"/>
</dbReference>
<keyword evidence="4" id="KW-0677">Repeat</keyword>
<dbReference type="FunFam" id="3.30.450.30:FF:000021">
    <property type="entry name" value="Uncharacterized protein"/>
    <property type="match status" value="1"/>
</dbReference>
<evidence type="ECO:0000259" key="11">
    <source>
        <dbReference type="PROSITE" id="PS50929"/>
    </source>
</evidence>
<evidence type="ECO:0000256" key="8">
    <source>
        <dbReference type="ARBA" id="ARBA00023136"/>
    </source>
</evidence>
<dbReference type="Gene3D" id="3.30.450.30">
    <property type="entry name" value="Dynein light chain 2a, cytoplasmic"/>
    <property type="match status" value="1"/>
</dbReference>
<feature type="transmembrane region" description="Helical" evidence="9">
    <location>
        <begin position="244"/>
        <end position="264"/>
    </location>
</feature>
<keyword evidence="3 9" id="KW-0812">Transmembrane</keyword>
<feature type="domain" description="ABC transmembrane type-1" evidence="11">
    <location>
        <begin position="253"/>
        <end position="528"/>
    </location>
</feature>
<dbReference type="InterPro" id="IPR003593">
    <property type="entry name" value="AAA+_ATPase"/>
</dbReference>
<feature type="transmembrane region" description="Helical" evidence="9">
    <location>
        <begin position="895"/>
        <end position="913"/>
    </location>
</feature>
<dbReference type="PROSITE" id="PS00211">
    <property type="entry name" value="ABC_TRANSPORTER_1"/>
    <property type="match status" value="2"/>
</dbReference>
<keyword evidence="14" id="KW-1185">Reference proteome</keyword>
<feature type="transmembrane region" description="Helical" evidence="9">
    <location>
        <begin position="947"/>
        <end position="966"/>
    </location>
</feature>
<dbReference type="Gene3D" id="1.20.1560.10">
    <property type="entry name" value="ABC transporter type 1, transmembrane domain"/>
    <property type="match status" value="2"/>
</dbReference>
<accession>A0A3R7JBZ8</accession>
<dbReference type="Pfam" id="PF00664">
    <property type="entry name" value="ABC_membrane"/>
    <property type="match status" value="2"/>
</dbReference>
<feature type="transmembrane region" description="Helical" evidence="9">
    <location>
        <begin position="355"/>
        <end position="379"/>
    </location>
</feature>
<dbReference type="PANTHER" id="PTHR24223:SF443">
    <property type="entry name" value="MULTIDRUG-RESISTANCE LIKE PROTEIN 1, ISOFORM I"/>
    <property type="match status" value="1"/>
</dbReference>
<keyword evidence="5" id="KW-0547">Nucleotide-binding</keyword>
<dbReference type="InterPro" id="IPR044746">
    <property type="entry name" value="ABCC_6TM_D1"/>
</dbReference>